<dbReference type="SUPFAM" id="SSF48452">
    <property type="entry name" value="TPR-like"/>
    <property type="match status" value="2"/>
</dbReference>
<comment type="caution">
    <text evidence="4">The sequence shown here is derived from an EMBL/GenBank/DDBJ whole genome shotgun (WGS) entry which is preliminary data.</text>
</comment>
<sequence>MHPNGGGNPQERPYVNTRAFRREDAVRFFGREREARKLAGQWRDNRVTILHGPAGIGKSSLLAAGVVPMFDPYTTDVLPIGRISRRPDVPAALISRNDNPLVLRLLSSWSPYEAPTTLSGLTISAFLRRRTVKRDSSGDPVPVMTAIDQVEELFTDFDRRSTHCEELLEQFSDVLDSELPFHLLIAVDDDHLDAVVGHRRIGDRMTAPPYRLGPLSVSSAQNACRKPMEEIGRSFSPGAVEALVDDLRTVRLGTDFKRTVKIQASVEPLLLQVACASFFDSLAPGHQVISKDDVAGVDRWIAGFCRRMIEEVADDHFHGDASELRTRLLESFVDPQGLPEIVKRGATETGGLPNQVIEALMARRILRTAADEIGGPCRIWHERLVLPLVRGGAVEQGTRSAADEFQLAQWALRAGRFDVAIRRAGQALRTAGENGRLRAEIESFLGDVAYLSEDLDGAIVHYRRAAQLLAAGPGTGVLVATLLTAVGRILIRQGEFDEAIKELHAAGRRSPDDSAIQTDLAWAMWYSGRENGAVDVLDSALELEGNAPEALRARGEIMSDLQQPDRAIRDLERVRPLHRSSTKAAYALALALRGDVSEAVLTIPPIDSEQSSATLLRVARVLEVAGELSEAAQLAQRARQATGRPLLPPRLAAEADRLSRRRD</sequence>
<dbReference type="Pfam" id="PF14559">
    <property type="entry name" value="TPR_19"/>
    <property type="match status" value="1"/>
</dbReference>
<organism evidence="4 5">
    <name type="scientific">Planotetraspora silvatica</name>
    <dbReference type="NCBI Taxonomy" id="234614"/>
    <lineage>
        <taxon>Bacteria</taxon>
        <taxon>Bacillati</taxon>
        <taxon>Actinomycetota</taxon>
        <taxon>Actinomycetes</taxon>
        <taxon>Streptosporangiales</taxon>
        <taxon>Streptosporangiaceae</taxon>
        <taxon>Planotetraspora</taxon>
    </lineage>
</organism>
<dbReference type="InterPro" id="IPR011990">
    <property type="entry name" value="TPR-like_helical_dom_sf"/>
</dbReference>
<accession>A0A8J3UMK0</accession>
<reference evidence="4" key="1">
    <citation type="submission" date="2021-01" db="EMBL/GenBank/DDBJ databases">
        <title>Whole genome shotgun sequence of Planotetraspora silvatica NBRC 100141.</title>
        <authorList>
            <person name="Komaki H."/>
            <person name="Tamura T."/>
        </authorList>
    </citation>
    <scope>NUCLEOTIDE SEQUENCE</scope>
    <source>
        <strain evidence="4">NBRC 100141</strain>
    </source>
</reference>
<feature type="region of interest" description="Disordered" evidence="2">
    <location>
        <begin position="639"/>
        <end position="663"/>
    </location>
</feature>
<dbReference type="InterPro" id="IPR027417">
    <property type="entry name" value="P-loop_NTPase"/>
</dbReference>
<evidence type="ECO:0000259" key="3">
    <source>
        <dbReference type="Pfam" id="PF20703"/>
    </source>
</evidence>
<evidence type="ECO:0000313" key="4">
    <source>
        <dbReference type="EMBL" id="GII48669.1"/>
    </source>
</evidence>
<feature type="domain" description="Novel STAND NTPase 1" evidence="3">
    <location>
        <begin position="13"/>
        <end position="385"/>
    </location>
</feature>
<dbReference type="Pfam" id="PF13432">
    <property type="entry name" value="TPR_16"/>
    <property type="match status" value="1"/>
</dbReference>
<dbReference type="AlphaFoldDB" id="A0A8J3UMK0"/>
<name>A0A8J3UMK0_9ACTN</name>
<dbReference type="EMBL" id="BOOQ01000032">
    <property type="protein sequence ID" value="GII48669.1"/>
    <property type="molecule type" value="Genomic_DNA"/>
</dbReference>
<dbReference type="SUPFAM" id="SSF52540">
    <property type="entry name" value="P-loop containing nucleoside triphosphate hydrolases"/>
    <property type="match status" value="1"/>
</dbReference>
<keyword evidence="1" id="KW-0802">TPR repeat</keyword>
<dbReference type="InterPro" id="IPR019734">
    <property type="entry name" value="TPR_rpt"/>
</dbReference>
<evidence type="ECO:0000313" key="5">
    <source>
        <dbReference type="Proteomes" id="UP000644610"/>
    </source>
</evidence>
<dbReference type="Proteomes" id="UP000644610">
    <property type="component" value="Unassembled WGS sequence"/>
</dbReference>
<dbReference type="RefSeq" id="WP_344052452.1">
    <property type="nucleotide sequence ID" value="NZ_BAAAKY010000026.1"/>
</dbReference>
<dbReference type="Pfam" id="PF20703">
    <property type="entry name" value="nSTAND1"/>
    <property type="match status" value="1"/>
</dbReference>
<evidence type="ECO:0000256" key="1">
    <source>
        <dbReference type="PROSITE-ProRule" id="PRU00339"/>
    </source>
</evidence>
<dbReference type="InterPro" id="IPR049052">
    <property type="entry name" value="nSTAND1"/>
</dbReference>
<dbReference type="Gene3D" id="1.25.40.10">
    <property type="entry name" value="Tetratricopeptide repeat domain"/>
    <property type="match status" value="1"/>
</dbReference>
<proteinExistence type="predicted"/>
<feature type="repeat" description="TPR" evidence="1">
    <location>
        <begin position="480"/>
        <end position="513"/>
    </location>
</feature>
<evidence type="ECO:0000256" key="2">
    <source>
        <dbReference type="SAM" id="MobiDB-lite"/>
    </source>
</evidence>
<dbReference type="Gene3D" id="3.40.50.300">
    <property type="entry name" value="P-loop containing nucleotide triphosphate hydrolases"/>
    <property type="match status" value="1"/>
</dbReference>
<keyword evidence="5" id="KW-1185">Reference proteome</keyword>
<gene>
    <name evidence="4" type="ORF">Psi02_50930</name>
</gene>
<feature type="compositionally biased region" description="Basic and acidic residues" evidence="2">
    <location>
        <begin position="653"/>
        <end position="663"/>
    </location>
</feature>
<dbReference type="SMART" id="SM00028">
    <property type="entry name" value="TPR"/>
    <property type="match status" value="4"/>
</dbReference>
<protein>
    <recommendedName>
        <fullName evidence="3">Novel STAND NTPase 1 domain-containing protein</fullName>
    </recommendedName>
</protein>
<dbReference type="PROSITE" id="PS50005">
    <property type="entry name" value="TPR"/>
    <property type="match status" value="1"/>
</dbReference>